<reference evidence="1 2" key="1">
    <citation type="submission" date="2013-06" db="EMBL/GenBank/DDBJ databases">
        <authorList>
            <person name="Weinstock G."/>
            <person name="Sodergren E."/>
            <person name="Lobos E.A."/>
            <person name="Fulton L."/>
            <person name="Fulton R."/>
            <person name="Courtney L."/>
            <person name="Fronick C."/>
            <person name="O'Laughlin M."/>
            <person name="Godfrey J."/>
            <person name="Wilson R.M."/>
            <person name="Miner T."/>
            <person name="Farmer C."/>
            <person name="Delehaunty K."/>
            <person name="Cordes M."/>
            <person name="Minx P."/>
            <person name="Tomlinson C."/>
            <person name="Chen J."/>
            <person name="Wollam A."/>
            <person name="Pepin K.H."/>
            <person name="Bhonagiri V."/>
            <person name="Zhang X."/>
            <person name="Warren W."/>
            <person name="Mitreva M."/>
            <person name="Mardis E.R."/>
            <person name="Wilson R.K."/>
        </authorList>
    </citation>
    <scope>NUCLEOTIDE SEQUENCE [LARGE SCALE GENOMIC DNA]</scope>
    <source>
        <strain evidence="1 2">RP2S-4</strain>
    </source>
</reference>
<dbReference type="InterPro" id="IPR038201">
    <property type="entry name" value="PrgU-like_sf"/>
</dbReference>
<comment type="caution">
    <text evidence="1">The sequence shown here is derived from an EMBL/GenBank/DDBJ whole genome shotgun (WGS) entry which is preliminary data.</text>
</comment>
<evidence type="ECO:0000313" key="2">
    <source>
        <dbReference type="Proteomes" id="UP000015750"/>
    </source>
</evidence>
<evidence type="ECO:0000313" key="1">
    <source>
        <dbReference type="EMBL" id="EPI08705.1"/>
    </source>
</evidence>
<dbReference type="Proteomes" id="UP000015750">
    <property type="component" value="Unassembled WGS sequence"/>
</dbReference>
<organism evidence="1 2">
    <name type="scientific">Enterococcus faecalis RP2S-4</name>
    <dbReference type="NCBI Taxonomy" id="1244145"/>
    <lineage>
        <taxon>Bacteria</taxon>
        <taxon>Bacillati</taxon>
        <taxon>Bacillota</taxon>
        <taxon>Bacilli</taxon>
        <taxon>Lactobacillales</taxon>
        <taxon>Enterococcaceae</taxon>
        <taxon>Enterococcus</taxon>
    </lineage>
</organism>
<sequence length="171" mass="19853">MKGEIMEVRNETKTLFLVPGAGKDVRLYFNQTKTKLEKVRLSLNKVAEILSNGFIDEQSFLQIESIGLITRSNFKTMIRIEGIQQGKIEQEVVKVTVDTKETQKLHDEKNKPLLGQPYFEFIIDAEEQISHEALYNLSKKNDQTLKEINKQKKKDSYYNKLARSTQINDKK</sequence>
<protein>
    <submittedName>
        <fullName evidence="1">Uncharacterized protein</fullName>
    </submittedName>
</protein>
<dbReference type="RefSeq" id="WP_016626047.1">
    <property type="nucleotide sequence ID" value="NZ_KE351874.1"/>
</dbReference>
<accession>A0ABC9TK91</accession>
<gene>
    <name evidence="1" type="ORF">D358_01480</name>
</gene>
<dbReference type="AlphaFoldDB" id="A0ABC9TK91"/>
<dbReference type="EMBL" id="ATIR01000044">
    <property type="protein sequence ID" value="EPI08705.1"/>
    <property type="molecule type" value="Genomic_DNA"/>
</dbReference>
<proteinExistence type="predicted"/>
<name>A0ABC9TK91_ENTFL</name>
<dbReference type="Gene3D" id="2.40.450.10">
    <property type="entry name" value="PUA domain-like domain"/>
    <property type="match status" value="1"/>
</dbReference>